<feature type="transmembrane region" description="Helical" evidence="1">
    <location>
        <begin position="21"/>
        <end position="44"/>
    </location>
</feature>
<feature type="transmembrane region" description="Helical" evidence="1">
    <location>
        <begin position="253"/>
        <end position="271"/>
    </location>
</feature>
<feature type="transmembrane region" description="Helical" evidence="1">
    <location>
        <begin position="145"/>
        <end position="164"/>
    </location>
</feature>
<protein>
    <recommendedName>
        <fullName evidence="4">Membrane protein YfhO</fullName>
    </recommendedName>
</protein>
<keyword evidence="1" id="KW-0812">Transmembrane</keyword>
<feature type="transmembrane region" description="Helical" evidence="1">
    <location>
        <begin position="386"/>
        <end position="403"/>
    </location>
</feature>
<evidence type="ECO:0000313" key="2">
    <source>
        <dbReference type="EMBL" id="REF31031.1"/>
    </source>
</evidence>
<keyword evidence="1" id="KW-1133">Transmembrane helix</keyword>
<evidence type="ECO:0008006" key="4">
    <source>
        <dbReference type="Google" id="ProtNLM"/>
    </source>
</evidence>
<dbReference type="Proteomes" id="UP000256253">
    <property type="component" value="Unassembled WGS sequence"/>
</dbReference>
<feature type="transmembrane region" description="Helical" evidence="1">
    <location>
        <begin position="311"/>
        <end position="338"/>
    </location>
</feature>
<evidence type="ECO:0000256" key="1">
    <source>
        <dbReference type="SAM" id="Phobius"/>
    </source>
</evidence>
<reference evidence="2 3" key="1">
    <citation type="submission" date="2018-08" db="EMBL/GenBank/DDBJ databases">
        <title>Sequencing the genomes of 1000 actinobacteria strains.</title>
        <authorList>
            <person name="Klenk H.-P."/>
        </authorList>
    </citation>
    <scope>NUCLEOTIDE SEQUENCE [LARGE SCALE GENOMIC DNA]</scope>
    <source>
        <strain evidence="2 3">DSM 22967</strain>
    </source>
</reference>
<evidence type="ECO:0000313" key="3">
    <source>
        <dbReference type="Proteomes" id="UP000256253"/>
    </source>
</evidence>
<feature type="transmembrane region" description="Helical" evidence="1">
    <location>
        <begin position="97"/>
        <end position="114"/>
    </location>
</feature>
<feature type="transmembrane region" description="Helical" evidence="1">
    <location>
        <begin position="209"/>
        <end position="232"/>
    </location>
</feature>
<gene>
    <name evidence="2" type="ORF">DFJ65_2072</name>
</gene>
<dbReference type="EMBL" id="QTUA01000001">
    <property type="protein sequence ID" value="REF31031.1"/>
    <property type="molecule type" value="Genomic_DNA"/>
</dbReference>
<dbReference type="RefSeq" id="WP_147301371.1">
    <property type="nucleotide sequence ID" value="NZ_QTUA01000001.1"/>
</dbReference>
<feature type="transmembrane region" description="Helical" evidence="1">
    <location>
        <begin position="277"/>
        <end position="299"/>
    </location>
</feature>
<keyword evidence="1" id="KW-0472">Membrane</keyword>
<name>A0A3D9V1P8_9MICO</name>
<organism evidence="2 3">
    <name type="scientific">Calidifontibacter indicus</name>
    <dbReference type="NCBI Taxonomy" id="419650"/>
    <lineage>
        <taxon>Bacteria</taxon>
        <taxon>Bacillati</taxon>
        <taxon>Actinomycetota</taxon>
        <taxon>Actinomycetes</taxon>
        <taxon>Micrococcales</taxon>
        <taxon>Dermacoccaceae</taxon>
        <taxon>Calidifontibacter</taxon>
    </lineage>
</organism>
<feature type="transmembrane region" description="Helical" evidence="1">
    <location>
        <begin position="121"/>
        <end position="139"/>
    </location>
</feature>
<accession>A0A3D9V1P8</accession>
<feature type="transmembrane region" description="Helical" evidence="1">
    <location>
        <begin position="358"/>
        <end position="374"/>
    </location>
</feature>
<sequence>MNRPAGIGRNAQRDPASRRGLRAHAITVVVAVVSTVVLLGSALAPGLVQRYDLGWSPDPRFTPTVLGWFAPAPRVVPSDAFIVMLGHVLGAGSAQKVVLFAVLFLPALGCAALLRELRPTVGLPAVCLSVLAAQWNPFVAERFALGQWTVLLGYAAVPWALRAAVRARRSGGARSVFVVCGWCAIGGSNSLIMVLAAMVPVLLWPRPAWRALVAGAVGTVVLGAAWWLPSVFAKPISSAEGARAFAARSDSPLGVFGSLLGGGGIWNQAVLPPERSSLVLALLAAAFLLAGIAAVPFVLRPGWGSATPDRVPDALLASAVVALLVAFAPAIPGVGAIWEFVVTTAPGGGLLRDSQKLLAAWVVVAAVGLGVLLERLRQVRSVRRPVAALLVLPVLLIPSTAWGQQGAIRTSQVPDDVRAAATLLSDAPAGAVGLLPWSQYRRYSWNDGRVSLAVLARMVDQPVIFNDALPLRDQVIPGEDPTAAQVSRAIAAGRTPQDALRAAGVRYIAVEHRSGGAATEPGKAAGRVLVDGPNITVVEVSTQPPAAPPSPWAHRFGWLVSLAGFVGAGVAAVVGRRDRSRRETPEPGL</sequence>
<proteinExistence type="predicted"/>
<feature type="transmembrane region" description="Helical" evidence="1">
    <location>
        <begin position="556"/>
        <end position="575"/>
    </location>
</feature>
<dbReference type="OrthoDB" id="3463898at2"/>
<feature type="transmembrane region" description="Helical" evidence="1">
    <location>
        <begin position="176"/>
        <end position="203"/>
    </location>
</feature>
<dbReference type="AlphaFoldDB" id="A0A3D9V1P8"/>
<keyword evidence="3" id="KW-1185">Reference proteome</keyword>
<comment type="caution">
    <text evidence="2">The sequence shown here is derived from an EMBL/GenBank/DDBJ whole genome shotgun (WGS) entry which is preliminary data.</text>
</comment>